<dbReference type="EMBL" id="CP013189">
    <property type="protein sequence ID" value="ALO45582.1"/>
    <property type="molecule type" value="Genomic_DNA"/>
</dbReference>
<keyword evidence="1" id="KW-0732">Signal</keyword>
<reference evidence="2 3" key="1">
    <citation type="submission" date="2015-11" db="EMBL/GenBank/DDBJ databases">
        <authorList>
            <person name="Zhang Y."/>
            <person name="Guo Z."/>
        </authorList>
    </citation>
    <scope>NUCLEOTIDE SEQUENCE [LARGE SCALE GENOMIC DNA]</scope>
    <source>
        <strain evidence="2 3">KCTC 32221</strain>
    </source>
</reference>
<proteinExistence type="predicted"/>
<gene>
    <name evidence="2" type="ORF">PS2015_912</name>
</gene>
<feature type="chain" id="PRO_5006601439" evidence="1">
    <location>
        <begin position="23"/>
        <end position="451"/>
    </location>
</feature>
<evidence type="ECO:0000313" key="3">
    <source>
        <dbReference type="Proteomes" id="UP000065641"/>
    </source>
</evidence>
<feature type="signal peptide" evidence="1">
    <location>
        <begin position="1"/>
        <end position="22"/>
    </location>
</feature>
<evidence type="ECO:0000256" key="1">
    <source>
        <dbReference type="SAM" id="SignalP"/>
    </source>
</evidence>
<sequence precursor="true">MKTLSKLGLAFCACSLSLPALAQFDDSFVFDDSMFDDSSLFETADSQPGHFRFRLSHQSVAHINRHTRAAVGGGTETRARGLENNRSALNIRYQNPFREGWLLQASGQLRGYLPGDYEYNNPTREDWEWRLNELFVQRSGQRNSLAFGRQTIVWGETIGNSVLDVINTTEYRDLTIIDIEDARLNQWLLVWDHFSDHGTWSSFVNLYPEFDPLPVDNSPLFPGSPLRLPHYHRDKPLFELGTRWSRSFTGSDVAVMAARLYENGLRFTPPTDGSNRAIAHINDYMLLGLSANRAIDRLLLTLDMSYSQGVLVDSLTNAFPTLNKGDLLGISAGFEYGISATRLISVGLRFERLQNIERGAAERINDLRLDTRGDLLVRYSHSIMNEEVMLSATFQGQLDGEAGLLNLAADYRINDDWELRSQIILTRADPASTLYFLDQDIRLGLTLSYSF</sequence>
<organism evidence="2 3">
    <name type="scientific">Pseudohongiella spirulinae</name>
    <dbReference type="NCBI Taxonomy" id="1249552"/>
    <lineage>
        <taxon>Bacteria</taxon>
        <taxon>Pseudomonadati</taxon>
        <taxon>Pseudomonadota</taxon>
        <taxon>Gammaproteobacteria</taxon>
        <taxon>Pseudomonadales</taxon>
        <taxon>Pseudohongiellaceae</taxon>
        <taxon>Pseudohongiella</taxon>
    </lineage>
</organism>
<dbReference type="AlphaFoldDB" id="A0A0S2KBS7"/>
<dbReference type="KEGG" id="pspi:PS2015_912"/>
<keyword evidence="3" id="KW-1185">Reference proteome</keyword>
<evidence type="ECO:0000313" key="2">
    <source>
        <dbReference type="EMBL" id="ALO45582.1"/>
    </source>
</evidence>
<name>A0A0S2KBS7_9GAMM</name>
<dbReference type="STRING" id="1249552.PS2015_912"/>
<dbReference type="OrthoDB" id="9769143at2"/>
<dbReference type="Proteomes" id="UP000065641">
    <property type="component" value="Chromosome"/>
</dbReference>
<accession>A0A0S2KBS7</accession>
<protein>
    <submittedName>
        <fullName evidence="2">Uncharacterized protein</fullName>
    </submittedName>
</protein>
<dbReference type="SUPFAM" id="SSF56935">
    <property type="entry name" value="Porins"/>
    <property type="match status" value="1"/>
</dbReference>
<dbReference type="RefSeq" id="WP_058021110.1">
    <property type="nucleotide sequence ID" value="NZ_CP013189.1"/>
</dbReference>